<sequence length="115" mass="13262">MSILKQGKIPHFTFNPKTTVFTMVLRGFIPSISEQELEQLLKEEDIEDKKPLQCYKCQCFGYHSKCCGQEEKCFKCAGNHHSKYCLRDTDANIPIKYANCGVPHSAGDRNCRKWQ</sequence>
<comment type="caution">
    <text evidence="1">The sequence shown here is derived from an EMBL/GenBank/DDBJ whole genome shotgun (WGS) entry which is preliminary data.</text>
</comment>
<name>A0ABQ9HR84_9NEOP</name>
<organism evidence="1 2">
    <name type="scientific">Dryococelus australis</name>
    <dbReference type="NCBI Taxonomy" id="614101"/>
    <lineage>
        <taxon>Eukaryota</taxon>
        <taxon>Metazoa</taxon>
        <taxon>Ecdysozoa</taxon>
        <taxon>Arthropoda</taxon>
        <taxon>Hexapoda</taxon>
        <taxon>Insecta</taxon>
        <taxon>Pterygota</taxon>
        <taxon>Neoptera</taxon>
        <taxon>Polyneoptera</taxon>
        <taxon>Phasmatodea</taxon>
        <taxon>Verophasmatodea</taxon>
        <taxon>Anareolatae</taxon>
        <taxon>Phasmatidae</taxon>
        <taxon>Eurycanthinae</taxon>
        <taxon>Dryococelus</taxon>
    </lineage>
</organism>
<proteinExistence type="predicted"/>
<accession>A0ABQ9HR84</accession>
<gene>
    <name evidence="1" type="ORF">PR048_013101</name>
</gene>
<protein>
    <submittedName>
        <fullName evidence="1">Uncharacterized protein</fullName>
    </submittedName>
</protein>
<keyword evidence="2" id="KW-1185">Reference proteome</keyword>
<dbReference type="EMBL" id="JARBHB010000004">
    <property type="protein sequence ID" value="KAJ8886889.1"/>
    <property type="molecule type" value="Genomic_DNA"/>
</dbReference>
<evidence type="ECO:0000313" key="2">
    <source>
        <dbReference type="Proteomes" id="UP001159363"/>
    </source>
</evidence>
<reference evidence="1 2" key="1">
    <citation type="submission" date="2023-02" db="EMBL/GenBank/DDBJ databases">
        <title>LHISI_Scaffold_Assembly.</title>
        <authorList>
            <person name="Stuart O.P."/>
            <person name="Cleave R."/>
            <person name="Magrath M.J.L."/>
            <person name="Mikheyev A.S."/>
        </authorList>
    </citation>
    <scope>NUCLEOTIDE SEQUENCE [LARGE SCALE GENOMIC DNA]</scope>
    <source>
        <strain evidence="1">Daus_M_001</strain>
        <tissue evidence="1">Leg muscle</tissue>
    </source>
</reference>
<evidence type="ECO:0000313" key="1">
    <source>
        <dbReference type="EMBL" id="KAJ8886889.1"/>
    </source>
</evidence>
<dbReference type="Proteomes" id="UP001159363">
    <property type="component" value="Chromosome X"/>
</dbReference>